<evidence type="ECO:0008006" key="3">
    <source>
        <dbReference type="Google" id="ProtNLM"/>
    </source>
</evidence>
<accession>A0A1J4Y357</accession>
<reference evidence="1 2" key="1">
    <citation type="journal article" date="2016" name="Environ. Microbiol.">
        <title>Genomic resolution of a cold subsurface aquifer community provides metabolic insights for novel microbes adapted to high CO concentrations.</title>
        <authorList>
            <person name="Probst A.J."/>
            <person name="Castelle C.J."/>
            <person name="Singh A."/>
            <person name="Brown C.T."/>
            <person name="Anantharaman K."/>
            <person name="Sharon I."/>
            <person name="Hug L.A."/>
            <person name="Burstein D."/>
            <person name="Emerson J.B."/>
            <person name="Thomas B.C."/>
            <person name="Banfield J.F."/>
        </authorList>
    </citation>
    <scope>NUCLEOTIDE SEQUENCE [LARGE SCALE GENOMIC DNA]</scope>
    <source>
        <strain evidence="1">CG1_02_39_135</strain>
    </source>
</reference>
<evidence type="ECO:0000313" key="1">
    <source>
        <dbReference type="EMBL" id="OIO64983.1"/>
    </source>
</evidence>
<gene>
    <name evidence="1" type="ORF">AUJ30_01705</name>
</gene>
<dbReference type="AlphaFoldDB" id="A0A1J4Y357"/>
<protein>
    <recommendedName>
        <fullName evidence="3">PIN domain-containing protein</fullName>
    </recommendedName>
</protein>
<dbReference type="EMBL" id="MNWX01000032">
    <property type="protein sequence ID" value="OIO64983.1"/>
    <property type="molecule type" value="Genomic_DNA"/>
</dbReference>
<sequence length="179" mass="21125">MFLNLEQHQYDTDIVPFIRNGIIIDTSVLDILINGIVDSRIGNKQSLEFQQILDFLDLMKVNNRWDKFFITPHILTEVCNHFRNRYSKWDDYKKIVGEIIPIIETMQENIVPKDKITQLIDFKNPVIEIGDMSIFVTTDDFINSGKRVAILSNDRIMNSKYQDHKRVMIMDYQSVILNR</sequence>
<dbReference type="STRING" id="1805425.AUJ30_01705"/>
<dbReference type="Proteomes" id="UP000182693">
    <property type="component" value="Unassembled WGS sequence"/>
</dbReference>
<proteinExistence type="predicted"/>
<evidence type="ECO:0000313" key="2">
    <source>
        <dbReference type="Proteomes" id="UP000182693"/>
    </source>
</evidence>
<name>A0A1J4Y357_9BACT</name>
<organism evidence="1 2">
    <name type="scientific">Candidatus Wolfebacteria bacterium CG1_02_39_135</name>
    <dbReference type="NCBI Taxonomy" id="1805425"/>
    <lineage>
        <taxon>Bacteria</taxon>
        <taxon>Candidatus Wolfeibacteriota</taxon>
    </lineage>
</organism>
<comment type="caution">
    <text evidence="1">The sequence shown here is derived from an EMBL/GenBank/DDBJ whole genome shotgun (WGS) entry which is preliminary data.</text>
</comment>